<evidence type="ECO:0000259" key="8">
    <source>
        <dbReference type="PROSITE" id="PS50893"/>
    </source>
</evidence>
<protein>
    <submittedName>
        <fullName evidence="10">ABC transporter ATP-binding protein</fullName>
    </submittedName>
</protein>
<dbReference type="PROSITE" id="PS50929">
    <property type="entry name" value="ABC_TM1F"/>
    <property type="match status" value="1"/>
</dbReference>
<dbReference type="InterPro" id="IPR039421">
    <property type="entry name" value="Type_1_exporter"/>
</dbReference>
<dbReference type="InterPro" id="IPR017871">
    <property type="entry name" value="ABC_transporter-like_CS"/>
</dbReference>
<dbReference type="SMART" id="SM00382">
    <property type="entry name" value="AAA"/>
    <property type="match status" value="1"/>
</dbReference>
<accession>A0A5D0M9E7</accession>
<dbReference type="Pfam" id="PF00005">
    <property type="entry name" value="ABC_tran"/>
    <property type="match status" value="1"/>
</dbReference>
<dbReference type="PANTHER" id="PTHR43394:SF1">
    <property type="entry name" value="ATP-BINDING CASSETTE SUB-FAMILY B MEMBER 10, MITOCHONDRIAL"/>
    <property type="match status" value="1"/>
</dbReference>
<feature type="domain" description="ABC transmembrane type-1" evidence="9">
    <location>
        <begin position="28"/>
        <end position="310"/>
    </location>
</feature>
<evidence type="ECO:0000256" key="5">
    <source>
        <dbReference type="ARBA" id="ARBA00022989"/>
    </source>
</evidence>
<dbReference type="InterPro" id="IPR011527">
    <property type="entry name" value="ABC1_TM_dom"/>
</dbReference>
<proteinExistence type="predicted"/>
<dbReference type="InterPro" id="IPR036640">
    <property type="entry name" value="ABC1_TM_sf"/>
</dbReference>
<reference evidence="10" key="1">
    <citation type="submission" date="2019-08" db="EMBL/GenBank/DDBJ databases">
        <title>Genomic characterization of a novel candidate phylum (ARYD3) from a high temperature, high salinity tertiary oil reservoir in north central Oklahoma, USA.</title>
        <authorList>
            <person name="Youssef N.H."/>
            <person name="Yadav A."/>
            <person name="Elshahed M.S."/>
        </authorList>
    </citation>
    <scope>NUCLEOTIDE SEQUENCE [LARGE SCALE GENOMIC DNA]</scope>
    <source>
        <strain evidence="10">ARYD3</strain>
    </source>
</reference>
<dbReference type="GO" id="GO:0016887">
    <property type="term" value="F:ATP hydrolysis activity"/>
    <property type="evidence" value="ECO:0007669"/>
    <property type="project" value="InterPro"/>
</dbReference>
<evidence type="ECO:0000313" key="10">
    <source>
        <dbReference type="EMBL" id="TYB30317.1"/>
    </source>
</evidence>
<keyword evidence="5 7" id="KW-1133">Transmembrane helix</keyword>
<dbReference type="GO" id="GO:0005524">
    <property type="term" value="F:ATP binding"/>
    <property type="evidence" value="ECO:0007669"/>
    <property type="project" value="UniProtKB-KW"/>
</dbReference>
<feature type="transmembrane region" description="Helical" evidence="7">
    <location>
        <begin position="67"/>
        <end position="89"/>
    </location>
</feature>
<comment type="caution">
    <text evidence="10">The sequence shown here is derived from an EMBL/GenBank/DDBJ whole genome shotgun (WGS) entry which is preliminary data.</text>
</comment>
<dbReference type="EMBL" id="VSIX01000144">
    <property type="protein sequence ID" value="TYB30317.1"/>
    <property type="molecule type" value="Genomic_DNA"/>
</dbReference>
<sequence length="578" mass="66721">MDFAIMKIRKYFKKVFRISKKHFLKDQVLVIIINSISILIAGIFPFLLKDFINEIQNEAVKYEIIKIGLLLVLLSLINRSFSFWGNYLFQKLSVMGKKFLQIKLFSHLLKLPYKYFMKRKKGVISSKILSDCDILGQSMAISIPMLIINVIHLVVVITVLIILNVKLFLITLVSVPIYIGIFKYLNKKIREYQMQERKKYEQVSESIRENLAGIKMIKGHKIEDFAKNNFISILNKWVRKSIKNLKFQLLQRDSTTAIMNVTPIIILIIGGLYIIEGSLNFGGVIAFYTYLGSLFSPAQNLVEWNNGLQQSIPMAQRVFGILEKDSQNNNLIEITDITNWKLKIKNLDYLYKNKKVLKNINLNLSSGGIIGLVGASGAGKTTLIDLIIGFIKPKKGNIYIEYDNKKVKFPKKIKNFIGYCGQRDFVFQFSIYKNICLNKDYSMKKIKKILKIVKIWNFVRSLENGIETKIGENGAKLSGGQKQRILLARMLIKNPQIILLDEATSMIDTRIETKIIQNIKKHYNNKLIVIISHRLSTILHSDRLIVLKNGEIVCKGNHHKLIKNCSEYQHLYEKQYIK</sequence>
<name>A0A5D0M9E7_9BACT</name>
<evidence type="ECO:0000256" key="2">
    <source>
        <dbReference type="ARBA" id="ARBA00022692"/>
    </source>
</evidence>
<keyword evidence="3" id="KW-0547">Nucleotide-binding</keyword>
<dbReference type="PROSITE" id="PS00211">
    <property type="entry name" value="ABC_TRANSPORTER_1"/>
    <property type="match status" value="1"/>
</dbReference>
<evidence type="ECO:0000256" key="1">
    <source>
        <dbReference type="ARBA" id="ARBA00004651"/>
    </source>
</evidence>
<dbReference type="PANTHER" id="PTHR43394">
    <property type="entry name" value="ATP-DEPENDENT PERMEASE MDL1, MITOCHONDRIAL"/>
    <property type="match status" value="1"/>
</dbReference>
<keyword evidence="4 10" id="KW-0067">ATP-binding</keyword>
<dbReference type="InterPro" id="IPR003439">
    <property type="entry name" value="ABC_transporter-like_ATP-bd"/>
</dbReference>
<gene>
    <name evidence="10" type="ORF">FXF47_09830</name>
</gene>
<evidence type="ECO:0000256" key="7">
    <source>
        <dbReference type="SAM" id="Phobius"/>
    </source>
</evidence>
<evidence type="ECO:0000259" key="9">
    <source>
        <dbReference type="PROSITE" id="PS50929"/>
    </source>
</evidence>
<evidence type="ECO:0000313" key="11">
    <source>
        <dbReference type="Proteomes" id="UP000324143"/>
    </source>
</evidence>
<dbReference type="GO" id="GO:0005886">
    <property type="term" value="C:plasma membrane"/>
    <property type="evidence" value="ECO:0007669"/>
    <property type="project" value="UniProtKB-SubCell"/>
</dbReference>
<dbReference type="AlphaFoldDB" id="A0A5D0M9E7"/>
<keyword evidence="11" id="KW-1185">Reference proteome</keyword>
<dbReference type="PROSITE" id="PS50893">
    <property type="entry name" value="ABC_TRANSPORTER_2"/>
    <property type="match status" value="1"/>
</dbReference>
<dbReference type="GO" id="GO:0015421">
    <property type="term" value="F:ABC-type oligopeptide transporter activity"/>
    <property type="evidence" value="ECO:0007669"/>
    <property type="project" value="TreeGrafter"/>
</dbReference>
<dbReference type="InterPro" id="IPR027417">
    <property type="entry name" value="P-loop_NTPase"/>
</dbReference>
<keyword evidence="6 7" id="KW-0472">Membrane</keyword>
<feature type="domain" description="ABC transporter" evidence="8">
    <location>
        <begin position="342"/>
        <end position="574"/>
    </location>
</feature>
<dbReference type="Proteomes" id="UP000324143">
    <property type="component" value="Unassembled WGS sequence"/>
</dbReference>
<keyword evidence="2 7" id="KW-0812">Transmembrane</keyword>
<dbReference type="Pfam" id="PF00664">
    <property type="entry name" value="ABC_membrane"/>
    <property type="match status" value="1"/>
</dbReference>
<feature type="transmembrane region" description="Helical" evidence="7">
    <location>
        <begin position="28"/>
        <end position="47"/>
    </location>
</feature>
<evidence type="ECO:0000256" key="3">
    <source>
        <dbReference type="ARBA" id="ARBA00022741"/>
    </source>
</evidence>
<dbReference type="Gene3D" id="3.40.50.300">
    <property type="entry name" value="P-loop containing nucleotide triphosphate hydrolases"/>
    <property type="match status" value="1"/>
</dbReference>
<feature type="transmembrane region" description="Helical" evidence="7">
    <location>
        <begin position="143"/>
        <end position="162"/>
    </location>
</feature>
<dbReference type="SUPFAM" id="SSF90123">
    <property type="entry name" value="ABC transporter transmembrane region"/>
    <property type="match status" value="1"/>
</dbReference>
<feature type="transmembrane region" description="Helical" evidence="7">
    <location>
        <begin position="168"/>
        <end position="185"/>
    </location>
</feature>
<dbReference type="CDD" id="cd07346">
    <property type="entry name" value="ABC_6TM_exporters"/>
    <property type="match status" value="1"/>
</dbReference>
<feature type="transmembrane region" description="Helical" evidence="7">
    <location>
        <begin position="257"/>
        <end position="275"/>
    </location>
</feature>
<dbReference type="SUPFAM" id="SSF52540">
    <property type="entry name" value="P-loop containing nucleoside triphosphate hydrolases"/>
    <property type="match status" value="1"/>
</dbReference>
<evidence type="ECO:0000256" key="6">
    <source>
        <dbReference type="ARBA" id="ARBA00023136"/>
    </source>
</evidence>
<comment type="subcellular location">
    <subcellularLocation>
        <location evidence="1">Cell membrane</location>
        <topology evidence="1">Multi-pass membrane protein</topology>
    </subcellularLocation>
</comment>
<dbReference type="Gene3D" id="1.20.1560.10">
    <property type="entry name" value="ABC transporter type 1, transmembrane domain"/>
    <property type="match status" value="1"/>
</dbReference>
<evidence type="ECO:0000256" key="4">
    <source>
        <dbReference type="ARBA" id="ARBA00022840"/>
    </source>
</evidence>
<organism evidence="10 11">
    <name type="scientific">Candidatus Mcinerneyibacterium aminivorans</name>
    <dbReference type="NCBI Taxonomy" id="2703815"/>
    <lineage>
        <taxon>Bacteria</taxon>
        <taxon>Candidatus Macinerneyibacteriota</taxon>
        <taxon>Candidatus Mcinerneyibacteria</taxon>
        <taxon>Candidatus Mcinerneyibacteriales</taxon>
        <taxon>Candidatus Mcinerneyibacteriaceae</taxon>
        <taxon>Candidatus Mcinerneyibacterium</taxon>
    </lineage>
</organism>
<dbReference type="InterPro" id="IPR003593">
    <property type="entry name" value="AAA+_ATPase"/>
</dbReference>